<name>A0AAE3D2F1_9HYPH</name>
<dbReference type="SUPFAM" id="SSF53271">
    <property type="entry name" value="PRTase-like"/>
    <property type="match status" value="1"/>
</dbReference>
<dbReference type="Proteomes" id="UP001196509">
    <property type="component" value="Unassembled WGS sequence"/>
</dbReference>
<dbReference type="EMBL" id="JAICBX010000003">
    <property type="protein sequence ID" value="MBW8639037.1"/>
    <property type="molecule type" value="Genomic_DNA"/>
</dbReference>
<dbReference type="InterPro" id="IPR029057">
    <property type="entry name" value="PRTase-like"/>
</dbReference>
<gene>
    <name evidence="1" type="ORF">K1W69_17710</name>
</gene>
<evidence type="ECO:0000313" key="2">
    <source>
        <dbReference type="Proteomes" id="UP001196509"/>
    </source>
</evidence>
<dbReference type="GO" id="GO:0016757">
    <property type="term" value="F:glycosyltransferase activity"/>
    <property type="evidence" value="ECO:0007669"/>
    <property type="project" value="UniProtKB-KW"/>
</dbReference>
<dbReference type="InterPro" id="IPR000836">
    <property type="entry name" value="PRTase_dom"/>
</dbReference>
<dbReference type="RefSeq" id="WP_220229751.1">
    <property type="nucleotide sequence ID" value="NZ_JAICBX010000003.1"/>
</dbReference>
<organism evidence="1 2">
    <name type="scientific">Flavimaribacter sediminis</name>
    <dbReference type="NCBI Taxonomy" id="2865987"/>
    <lineage>
        <taxon>Bacteria</taxon>
        <taxon>Pseudomonadati</taxon>
        <taxon>Pseudomonadota</taxon>
        <taxon>Alphaproteobacteria</taxon>
        <taxon>Hyphomicrobiales</taxon>
        <taxon>Rhizobiaceae</taxon>
        <taxon>Flavimaribacter</taxon>
    </lineage>
</organism>
<keyword evidence="2" id="KW-1185">Reference proteome</keyword>
<evidence type="ECO:0000313" key="1">
    <source>
        <dbReference type="EMBL" id="MBW8639037.1"/>
    </source>
</evidence>
<keyword evidence="1" id="KW-0808">Transferase</keyword>
<comment type="caution">
    <text evidence="1">The sequence shown here is derived from an EMBL/GenBank/DDBJ whole genome shotgun (WGS) entry which is preliminary data.</text>
</comment>
<dbReference type="AlphaFoldDB" id="A0AAE3D2F1"/>
<reference evidence="1" key="1">
    <citation type="submission" date="2021-08" db="EMBL/GenBank/DDBJ databases">
        <title>Hoeflea bacterium WL0058 sp. nov., isolated from the sediment.</title>
        <authorList>
            <person name="Wang L."/>
            <person name="Zhang D."/>
        </authorList>
    </citation>
    <scope>NUCLEOTIDE SEQUENCE</scope>
    <source>
        <strain evidence="1">WL0058</strain>
    </source>
</reference>
<proteinExistence type="predicted"/>
<keyword evidence="1" id="KW-0328">Glycosyltransferase</keyword>
<protein>
    <submittedName>
        <fullName evidence="1">Phosphoribosyltransferase</fullName>
    </submittedName>
</protein>
<accession>A0AAE3D2F1</accession>
<dbReference type="CDD" id="cd06223">
    <property type="entry name" value="PRTases_typeI"/>
    <property type="match status" value="1"/>
</dbReference>
<sequence>MIHYNKICGWMGFSELSVSAGLTYTYAIAYRLKDRSGENWTNRFNRFKNKDNKAEWGGATVLYDAVPPLIKYLKVKPDRTLFIPALSSGEEQADPGRSIPWIAKECARICDAGYNDTVLSKQVHGKIHNLYSAEERSAELAKANYQCRQLDADHVFIFDDLITRGDTLSHIALAVLETNPKCRVYGIAFGKNESVDYCPNPDNDHVPEKWDRLWKKGEMEHDAKYKKG</sequence>